<organism evidence="1 2">
    <name type="scientific">Microctonus aethiopoides</name>
    <dbReference type="NCBI Taxonomy" id="144406"/>
    <lineage>
        <taxon>Eukaryota</taxon>
        <taxon>Metazoa</taxon>
        <taxon>Ecdysozoa</taxon>
        <taxon>Arthropoda</taxon>
        <taxon>Hexapoda</taxon>
        <taxon>Insecta</taxon>
        <taxon>Pterygota</taxon>
        <taxon>Neoptera</taxon>
        <taxon>Endopterygota</taxon>
        <taxon>Hymenoptera</taxon>
        <taxon>Apocrita</taxon>
        <taxon>Ichneumonoidea</taxon>
        <taxon>Braconidae</taxon>
        <taxon>Euphorinae</taxon>
        <taxon>Microctonus</taxon>
    </lineage>
</organism>
<sequence length="351" mass="40333">MMDEIYIYDISGVISDILSDNEAVIRFKKDDRDQNALIQKNKFYHNGQVIPKDERWDNYIAIGMMVKFNAQKSSCAEYSYCDWCAIICWSFVSNLLNKITIKSGFAYMSGQVIDINNQRGILNTFDATGQSLRILFIDKNVYIDKQKFTGKHLQEVLRVHDHVSFDAIPCISEGNDEACEWFATIVYKGKRPNLAKSKVMKINKSTRLNDGLYEFWKSVYNSSIIKDNSNDFHLNLLNSDFKIQCHNFIQQHINNPDTLFISGKGIVMDIVNDEFGIILGEFKNNLFQTIIFHRRNVFLYKISLKLSNLSEILCSGDRIKFIAVGAPSGFLTDWIAVQICISDNQIQDDSL</sequence>
<accession>A0AA39KX56</accession>
<proteinExistence type="predicted"/>
<protein>
    <submittedName>
        <fullName evidence="1">Uncharacterized protein</fullName>
    </submittedName>
</protein>
<reference evidence="1" key="1">
    <citation type="journal article" date="2023" name="bioRxiv">
        <title>Scaffold-level genome assemblies of two parasitoid biocontrol wasps reveal the parthenogenesis mechanism and an associated novel virus.</title>
        <authorList>
            <person name="Inwood S."/>
            <person name="Skelly J."/>
            <person name="Guhlin J."/>
            <person name="Harrop T."/>
            <person name="Goldson S."/>
            <person name="Dearden P."/>
        </authorList>
    </citation>
    <scope>NUCLEOTIDE SEQUENCE</scope>
    <source>
        <strain evidence="1">Irish</strain>
        <tissue evidence="1">Whole body</tissue>
    </source>
</reference>
<gene>
    <name evidence="1" type="ORF">PV328_000974</name>
</gene>
<dbReference type="Proteomes" id="UP001168990">
    <property type="component" value="Unassembled WGS sequence"/>
</dbReference>
<dbReference type="EMBL" id="JAQQBS010000001">
    <property type="protein sequence ID" value="KAK0176876.1"/>
    <property type="molecule type" value="Genomic_DNA"/>
</dbReference>
<name>A0AA39KX56_9HYME</name>
<evidence type="ECO:0000313" key="2">
    <source>
        <dbReference type="Proteomes" id="UP001168990"/>
    </source>
</evidence>
<dbReference type="AlphaFoldDB" id="A0AA39KX56"/>
<evidence type="ECO:0000313" key="1">
    <source>
        <dbReference type="EMBL" id="KAK0176876.1"/>
    </source>
</evidence>
<keyword evidence="2" id="KW-1185">Reference proteome</keyword>
<comment type="caution">
    <text evidence="1">The sequence shown here is derived from an EMBL/GenBank/DDBJ whole genome shotgun (WGS) entry which is preliminary data.</text>
</comment>
<reference evidence="1" key="2">
    <citation type="submission" date="2023-03" db="EMBL/GenBank/DDBJ databases">
        <authorList>
            <person name="Inwood S.N."/>
            <person name="Skelly J.G."/>
            <person name="Guhlin J."/>
            <person name="Harrop T.W.R."/>
            <person name="Goldson S.G."/>
            <person name="Dearden P.K."/>
        </authorList>
    </citation>
    <scope>NUCLEOTIDE SEQUENCE</scope>
    <source>
        <strain evidence="1">Irish</strain>
        <tissue evidence="1">Whole body</tissue>
    </source>
</reference>